<feature type="region of interest" description="Disordered" evidence="6">
    <location>
        <begin position="186"/>
        <end position="205"/>
    </location>
</feature>
<dbReference type="AlphaFoldDB" id="A0A6J1J0A0"/>
<dbReference type="Pfam" id="PF06094">
    <property type="entry name" value="GGACT"/>
    <property type="match status" value="1"/>
</dbReference>
<reference evidence="9" key="1">
    <citation type="submission" date="2025-08" db="UniProtKB">
        <authorList>
            <consortium name="RefSeq"/>
        </authorList>
    </citation>
    <scope>IDENTIFICATION</scope>
    <source>
        <tissue evidence="9">Young leaves</tissue>
    </source>
</reference>
<dbReference type="InterPro" id="IPR036568">
    <property type="entry name" value="GGCT-like_sf"/>
</dbReference>
<dbReference type="KEGG" id="cmax:111480748"/>
<evidence type="ECO:0000256" key="1">
    <source>
        <dbReference type="ARBA" id="ARBA00002782"/>
    </source>
</evidence>
<evidence type="ECO:0000256" key="2">
    <source>
        <dbReference type="ARBA" id="ARBA00008861"/>
    </source>
</evidence>
<dbReference type="Gene3D" id="6.10.250.210">
    <property type="match status" value="1"/>
</dbReference>
<evidence type="ECO:0000256" key="5">
    <source>
        <dbReference type="ARBA" id="ARBA00030602"/>
    </source>
</evidence>
<dbReference type="OrthoDB" id="1044435at2759"/>
<comment type="similarity">
    <text evidence="2">Belongs to the gamma-glutamylcyclotransferase family.</text>
</comment>
<keyword evidence="4" id="KW-0012">Acyltransferase</keyword>
<dbReference type="Gene3D" id="3.10.490.10">
    <property type="entry name" value="Gamma-glutamyl cyclotransferase-like"/>
    <property type="match status" value="1"/>
</dbReference>
<dbReference type="GO" id="GO:0016746">
    <property type="term" value="F:acyltransferase activity"/>
    <property type="evidence" value="ECO:0007669"/>
    <property type="project" value="UniProtKB-KW"/>
</dbReference>
<feature type="domain" description="Gamma-glutamylcyclotransferase AIG2-like" evidence="7">
    <location>
        <begin position="25"/>
        <end position="143"/>
    </location>
</feature>
<dbReference type="PANTHER" id="PTHR31544">
    <property type="entry name" value="AIG2-LIKE PROTEIN D"/>
    <property type="match status" value="1"/>
</dbReference>
<dbReference type="InterPro" id="IPR009288">
    <property type="entry name" value="AIG2-like_dom"/>
</dbReference>
<dbReference type="Proteomes" id="UP000504608">
    <property type="component" value="Unplaced"/>
</dbReference>
<keyword evidence="3" id="KW-0808">Transferase</keyword>
<gene>
    <name evidence="9" type="primary">LOC111480748</name>
</gene>
<dbReference type="CDD" id="cd06661">
    <property type="entry name" value="GGCT_like"/>
    <property type="match status" value="1"/>
</dbReference>
<organism evidence="8 9">
    <name type="scientific">Cucurbita maxima</name>
    <name type="common">Pumpkin</name>
    <name type="synonym">Winter squash</name>
    <dbReference type="NCBI Taxonomy" id="3661"/>
    <lineage>
        <taxon>Eukaryota</taxon>
        <taxon>Viridiplantae</taxon>
        <taxon>Streptophyta</taxon>
        <taxon>Embryophyta</taxon>
        <taxon>Tracheophyta</taxon>
        <taxon>Spermatophyta</taxon>
        <taxon>Magnoliopsida</taxon>
        <taxon>eudicotyledons</taxon>
        <taxon>Gunneridae</taxon>
        <taxon>Pentapetalae</taxon>
        <taxon>rosids</taxon>
        <taxon>fabids</taxon>
        <taxon>Cucurbitales</taxon>
        <taxon>Cucurbitaceae</taxon>
        <taxon>Cucurbiteae</taxon>
        <taxon>Cucurbita</taxon>
    </lineage>
</organism>
<dbReference type="RefSeq" id="XP_022981675.1">
    <property type="nucleotide sequence ID" value="XM_023125907.1"/>
</dbReference>
<evidence type="ECO:0000256" key="3">
    <source>
        <dbReference type="ARBA" id="ARBA00022679"/>
    </source>
</evidence>
<accession>A0A6J1J0A0</accession>
<proteinExistence type="inferred from homology"/>
<evidence type="ECO:0000256" key="6">
    <source>
        <dbReference type="SAM" id="MobiDB-lite"/>
    </source>
</evidence>
<evidence type="ECO:0000256" key="4">
    <source>
        <dbReference type="ARBA" id="ARBA00023315"/>
    </source>
</evidence>
<protein>
    <recommendedName>
        <fullName evidence="5">Putative gamma-glutamylcyclotransferase</fullName>
    </recommendedName>
</protein>
<dbReference type="GeneID" id="111480748"/>
<evidence type="ECO:0000313" key="9">
    <source>
        <dbReference type="RefSeq" id="XP_022981675.1"/>
    </source>
</evidence>
<keyword evidence="8" id="KW-1185">Reference proteome</keyword>
<dbReference type="SUPFAM" id="SSF110857">
    <property type="entry name" value="Gamma-glutamyl cyclotransferase-like"/>
    <property type="match status" value="1"/>
</dbReference>
<evidence type="ECO:0000313" key="8">
    <source>
        <dbReference type="Proteomes" id="UP000504608"/>
    </source>
</evidence>
<dbReference type="InterPro" id="IPR045038">
    <property type="entry name" value="AIG2-like"/>
</dbReference>
<dbReference type="InterPro" id="IPR013024">
    <property type="entry name" value="GGCT-like"/>
</dbReference>
<comment type="function">
    <text evidence="1">Putative gamma-glutamylcyclotransferase.</text>
</comment>
<evidence type="ECO:0000259" key="7">
    <source>
        <dbReference type="Pfam" id="PF06094"/>
    </source>
</evidence>
<name>A0A6J1J0A0_CUCMA</name>
<dbReference type="PANTHER" id="PTHR31544:SF2">
    <property type="entry name" value="AIG2-LIKE PROTEIN D"/>
    <property type="match status" value="1"/>
</dbReference>
<sequence length="205" mass="23267">MDSASLASLAPSLAPSHTQQNLHRVFVYGSLLSDEVVHILLKRTPQSSAAVLNDFQRLTIKGRVYPAIIPVDGKKVSGKVLSGITDTELDILDAFEDVEYKRSTVEVSLTALDNLLLDSLEKLLVYVYIWNNERDPDLYGDWDFEEWKRAHLDAYLEMVNEFIEEFEHHPPQEQCVAVDEAGQRCEQPLHSPAQEEEEPSKLNCE</sequence>